<dbReference type="Proteomes" id="UP000515121">
    <property type="component" value="Unplaced"/>
</dbReference>
<dbReference type="RefSeq" id="XP_022721945.1">
    <property type="nucleotide sequence ID" value="XM_022866210.1"/>
</dbReference>
<evidence type="ECO:0000313" key="4">
    <source>
        <dbReference type="Proteomes" id="UP000515121"/>
    </source>
</evidence>
<dbReference type="PANTHER" id="PTHR13068:SF166">
    <property type="entry name" value="TRANSCRIPTION TERMINATION FACTOR MTERF15, MITOCHONDRIAL-LIKE"/>
    <property type="match status" value="1"/>
</dbReference>
<proteinExistence type="inferred from homology"/>
<dbReference type="PANTHER" id="PTHR13068">
    <property type="entry name" value="CGI-12 PROTEIN-RELATED"/>
    <property type="match status" value="1"/>
</dbReference>
<gene>
    <name evidence="5" type="primary">LOC111279239</name>
</gene>
<dbReference type="Pfam" id="PF02536">
    <property type="entry name" value="mTERF"/>
    <property type="match status" value="1"/>
</dbReference>
<dbReference type="SMART" id="SM00733">
    <property type="entry name" value="Mterf"/>
    <property type="match status" value="2"/>
</dbReference>
<dbReference type="AlphaFoldDB" id="A0A6P5X0L5"/>
<dbReference type="InterPro" id="IPR038538">
    <property type="entry name" value="MTERF_sf"/>
</dbReference>
<sequence length="142" mass="16698">MWDRKFYVHKNYGWSEKEIIDAFRKYPLFMTVSKGKIVKIMDFLTNKMGLQSSIIAKRPLVITQSLEKRIVPRGLFALDLLSKGLVKKEFNLEALFEDSEKLFIEKFVNRYEADALELLKLYQEKFDLSNKPKAGTSKLQRL</sequence>
<dbReference type="OrthoDB" id="1001023at2759"/>
<keyword evidence="2" id="KW-0804">Transcription</keyword>
<accession>A0A6P5X0L5</accession>
<dbReference type="GeneID" id="111279239"/>
<organism evidence="4 5">
    <name type="scientific">Durio zibethinus</name>
    <name type="common">Durian</name>
    <dbReference type="NCBI Taxonomy" id="66656"/>
    <lineage>
        <taxon>Eukaryota</taxon>
        <taxon>Viridiplantae</taxon>
        <taxon>Streptophyta</taxon>
        <taxon>Embryophyta</taxon>
        <taxon>Tracheophyta</taxon>
        <taxon>Spermatophyta</taxon>
        <taxon>Magnoliopsida</taxon>
        <taxon>eudicotyledons</taxon>
        <taxon>Gunneridae</taxon>
        <taxon>Pentapetalae</taxon>
        <taxon>rosids</taxon>
        <taxon>malvids</taxon>
        <taxon>Malvales</taxon>
        <taxon>Malvaceae</taxon>
        <taxon>Helicteroideae</taxon>
        <taxon>Durio</taxon>
    </lineage>
</organism>
<dbReference type="Gene3D" id="1.25.70.10">
    <property type="entry name" value="Transcription termination factor 3, mitochondrial"/>
    <property type="match status" value="1"/>
</dbReference>
<name>A0A6P5X0L5_DURZI</name>
<keyword evidence="3" id="KW-0809">Transit peptide</keyword>
<dbReference type="KEGG" id="dzi:111279239"/>
<evidence type="ECO:0000256" key="3">
    <source>
        <dbReference type="ARBA" id="ARBA00022946"/>
    </source>
</evidence>
<evidence type="ECO:0000313" key="5">
    <source>
        <dbReference type="RefSeq" id="XP_022721945.1"/>
    </source>
</evidence>
<dbReference type="GO" id="GO:0003676">
    <property type="term" value="F:nucleic acid binding"/>
    <property type="evidence" value="ECO:0007669"/>
    <property type="project" value="InterPro"/>
</dbReference>
<dbReference type="GO" id="GO:0006353">
    <property type="term" value="P:DNA-templated transcription termination"/>
    <property type="evidence" value="ECO:0007669"/>
    <property type="project" value="UniProtKB-KW"/>
</dbReference>
<evidence type="ECO:0000256" key="2">
    <source>
        <dbReference type="ARBA" id="ARBA00022472"/>
    </source>
</evidence>
<dbReference type="InterPro" id="IPR003690">
    <property type="entry name" value="MTERF"/>
</dbReference>
<keyword evidence="2" id="KW-0806">Transcription termination</keyword>
<reference evidence="5" key="1">
    <citation type="submission" date="2025-08" db="UniProtKB">
        <authorList>
            <consortium name="RefSeq"/>
        </authorList>
    </citation>
    <scope>IDENTIFICATION</scope>
    <source>
        <tissue evidence="5">Fruit stalk</tissue>
    </source>
</reference>
<keyword evidence="2" id="KW-0805">Transcription regulation</keyword>
<evidence type="ECO:0000256" key="1">
    <source>
        <dbReference type="ARBA" id="ARBA00007692"/>
    </source>
</evidence>
<keyword evidence="4" id="KW-1185">Reference proteome</keyword>
<protein>
    <submittedName>
        <fullName evidence="5">Uncharacterized protein LOC111279239</fullName>
    </submittedName>
</protein>
<comment type="similarity">
    <text evidence="1">Belongs to the mTERF family.</text>
</comment>